<dbReference type="Proteomes" id="UP000637061">
    <property type="component" value="Unassembled WGS sequence"/>
</dbReference>
<protein>
    <recommendedName>
        <fullName evidence="5 6">Flagellar basal-body rod protein FlgF</fullName>
    </recommendedName>
</protein>
<dbReference type="Pfam" id="PF00460">
    <property type="entry name" value="Flg_bb_rod"/>
    <property type="match status" value="1"/>
</dbReference>
<accession>A0A8I1EAU6</accession>
<evidence type="ECO:0000256" key="2">
    <source>
        <dbReference type="ARBA" id="ARBA00009677"/>
    </source>
</evidence>
<dbReference type="RefSeq" id="WP_198746180.1">
    <property type="nucleotide sequence ID" value="NZ_JAEHTE010000001.1"/>
</dbReference>
<dbReference type="InterPro" id="IPR012836">
    <property type="entry name" value="FlgF"/>
</dbReference>
<comment type="subcellular location">
    <subcellularLocation>
        <location evidence="1 6">Bacterial flagellum basal body</location>
    </subcellularLocation>
</comment>
<dbReference type="SUPFAM" id="SSF117143">
    <property type="entry name" value="Flagellar hook protein flgE"/>
    <property type="match status" value="1"/>
</dbReference>
<dbReference type="NCBIfam" id="NF009280">
    <property type="entry name" value="PRK12640.1"/>
    <property type="match status" value="1"/>
</dbReference>
<evidence type="ECO:0000259" key="8">
    <source>
        <dbReference type="Pfam" id="PF06429"/>
    </source>
</evidence>
<dbReference type="GO" id="GO:0071978">
    <property type="term" value="P:bacterial-type flagellum-dependent swarming motility"/>
    <property type="evidence" value="ECO:0007669"/>
    <property type="project" value="TreeGrafter"/>
</dbReference>
<evidence type="ECO:0000256" key="1">
    <source>
        <dbReference type="ARBA" id="ARBA00004117"/>
    </source>
</evidence>
<comment type="similarity">
    <text evidence="2 6">Belongs to the flagella basal body rod proteins family.</text>
</comment>
<feature type="domain" description="Flagellar hook protein FlgE/F/G-like D1" evidence="9">
    <location>
        <begin position="81"/>
        <end position="145"/>
    </location>
</feature>
<dbReference type="InterPro" id="IPR020013">
    <property type="entry name" value="Flagellar_FlgE/F/G"/>
</dbReference>
<evidence type="ECO:0000259" key="7">
    <source>
        <dbReference type="Pfam" id="PF00460"/>
    </source>
</evidence>
<keyword evidence="10" id="KW-0969">Cilium</keyword>
<organism evidence="10 11">
    <name type="scientific">Pseudomonas putida</name>
    <name type="common">Arthrobacter siderocapsulatus</name>
    <dbReference type="NCBI Taxonomy" id="303"/>
    <lineage>
        <taxon>Bacteria</taxon>
        <taxon>Pseudomonadati</taxon>
        <taxon>Pseudomonadota</taxon>
        <taxon>Gammaproteobacteria</taxon>
        <taxon>Pseudomonadales</taxon>
        <taxon>Pseudomonadaceae</taxon>
        <taxon>Pseudomonas</taxon>
    </lineage>
</organism>
<evidence type="ECO:0000256" key="6">
    <source>
        <dbReference type="RuleBase" id="RU362116"/>
    </source>
</evidence>
<dbReference type="NCBIfam" id="TIGR02490">
    <property type="entry name" value="flgF"/>
    <property type="match status" value="1"/>
</dbReference>
<dbReference type="Pfam" id="PF06429">
    <property type="entry name" value="Flg_bbr_C"/>
    <property type="match status" value="1"/>
</dbReference>
<comment type="caution">
    <text evidence="10">The sequence shown here is derived from an EMBL/GenBank/DDBJ whole genome shotgun (WGS) entry which is preliminary data.</text>
</comment>
<dbReference type="EMBL" id="JAEHTE010000001">
    <property type="protein sequence ID" value="MBI6882567.1"/>
    <property type="molecule type" value="Genomic_DNA"/>
</dbReference>
<evidence type="ECO:0000313" key="11">
    <source>
        <dbReference type="Proteomes" id="UP000637061"/>
    </source>
</evidence>
<comment type="subunit">
    <text evidence="4 6">The basal body constitutes a major portion of the flagellar organelle and consists of five rings (E,L,P,S, and M) mounted on a central rod. The rod consists of about 26 subunits of FlgG in the distal portion, and FlgB, FlgC and FlgF are thought to build up the proximal portion of the rod with about 6 subunits each.</text>
</comment>
<evidence type="ECO:0000259" key="9">
    <source>
        <dbReference type="Pfam" id="PF22692"/>
    </source>
</evidence>
<sequence>MDRIIYTAMNGAKQTFDQQSVASHNLANVSTPGFRAQLAVMQSVPVDGDGLKTRELPLASTIGSDFKTGPIMTTDRTLDVALKGDGWIAVQQPDGTEAYTRRGDMQMDSNGQLTILGNPVLGENGPISIPVDSQISIGANGSISVIQAGQRPDTISAVDRIKVVKADGVRLERQGNGLFLPPEGEQVRTLTPDDDAQMVSGALEGSNMSPTEAMVAMIDTQRRYEMQMKVISSADSNDQAANKLLSMT</sequence>
<dbReference type="InterPro" id="IPR037925">
    <property type="entry name" value="FlgE/F/G-like"/>
</dbReference>
<evidence type="ECO:0000256" key="3">
    <source>
        <dbReference type="ARBA" id="ARBA00023143"/>
    </source>
</evidence>
<feature type="domain" description="Flagellar basal body rod protein N-terminal" evidence="7">
    <location>
        <begin position="5"/>
        <end position="35"/>
    </location>
</feature>
<dbReference type="InterPro" id="IPR010930">
    <property type="entry name" value="Flg_bb/hook_C_dom"/>
</dbReference>
<dbReference type="PANTHER" id="PTHR30435:SF18">
    <property type="entry name" value="FLAGELLAR BASAL-BODY ROD PROTEIN FLGF"/>
    <property type="match status" value="1"/>
</dbReference>
<reference evidence="10" key="1">
    <citation type="submission" date="2020-12" db="EMBL/GenBank/DDBJ databases">
        <title>Enhanced detection system for hospital associated transmission using whole genome sequencing surveillance.</title>
        <authorList>
            <person name="Harrison L.H."/>
            <person name="Van Tyne D."/>
            <person name="Marsh J.W."/>
            <person name="Griffith M.P."/>
            <person name="Snyder D.J."/>
            <person name="Cooper V.S."/>
            <person name="Mustapha M."/>
        </authorList>
    </citation>
    <scope>NUCLEOTIDE SEQUENCE</scope>
    <source>
        <strain evidence="10">PSB00042</strain>
    </source>
</reference>
<evidence type="ECO:0000313" key="10">
    <source>
        <dbReference type="EMBL" id="MBI6882567.1"/>
    </source>
</evidence>
<gene>
    <name evidence="10" type="primary">flgF</name>
    <name evidence="10" type="ORF">JEU22_01465</name>
</gene>
<evidence type="ECO:0000256" key="4">
    <source>
        <dbReference type="ARBA" id="ARBA00038560"/>
    </source>
</evidence>
<dbReference type="InterPro" id="IPR053967">
    <property type="entry name" value="LlgE_F_G-like_D1"/>
</dbReference>
<name>A0A8I1EAU6_PSEPU</name>
<keyword evidence="3 6" id="KW-0975">Bacterial flagellum</keyword>
<evidence type="ECO:0000256" key="5">
    <source>
        <dbReference type="ARBA" id="ARBA00040228"/>
    </source>
</evidence>
<feature type="domain" description="Flagellar basal-body/hook protein C-terminal" evidence="8">
    <location>
        <begin position="200"/>
        <end position="244"/>
    </location>
</feature>
<dbReference type="Pfam" id="PF22692">
    <property type="entry name" value="LlgE_F_G_D1"/>
    <property type="match status" value="1"/>
</dbReference>
<dbReference type="GO" id="GO:0030694">
    <property type="term" value="C:bacterial-type flagellum basal body, rod"/>
    <property type="evidence" value="ECO:0007669"/>
    <property type="project" value="UniProtKB-UniRule"/>
</dbReference>
<dbReference type="InterPro" id="IPR001444">
    <property type="entry name" value="Flag_bb_rod_N"/>
</dbReference>
<dbReference type="NCBIfam" id="TIGR03506">
    <property type="entry name" value="FlgEFG_subfam"/>
    <property type="match status" value="1"/>
</dbReference>
<keyword evidence="10" id="KW-0966">Cell projection</keyword>
<dbReference type="PANTHER" id="PTHR30435">
    <property type="entry name" value="FLAGELLAR PROTEIN"/>
    <property type="match status" value="1"/>
</dbReference>
<proteinExistence type="inferred from homology"/>
<keyword evidence="10" id="KW-0282">Flagellum</keyword>
<dbReference type="AlphaFoldDB" id="A0A8I1EAU6"/>